<reference evidence="2" key="2">
    <citation type="journal article" date="2015" name="Data Brief">
        <title>Shoot transcriptome of the giant reed, Arundo donax.</title>
        <authorList>
            <person name="Barrero R.A."/>
            <person name="Guerrero F.D."/>
            <person name="Moolhuijzen P."/>
            <person name="Goolsby J.A."/>
            <person name="Tidwell J."/>
            <person name="Bellgard S.E."/>
            <person name="Bellgard M.I."/>
        </authorList>
    </citation>
    <scope>NUCLEOTIDE SEQUENCE</scope>
    <source>
        <tissue evidence="2">Shoot tissue taken approximately 20 cm above the soil surface</tissue>
    </source>
</reference>
<dbReference type="AlphaFoldDB" id="A0A0A9CJG0"/>
<reference evidence="2" key="1">
    <citation type="submission" date="2014-09" db="EMBL/GenBank/DDBJ databases">
        <authorList>
            <person name="Magalhaes I.L.F."/>
            <person name="Oliveira U."/>
            <person name="Santos F.R."/>
            <person name="Vidigal T.H.D.A."/>
            <person name="Brescovit A.D."/>
            <person name="Santos A.J."/>
        </authorList>
    </citation>
    <scope>NUCLEOTIDE SEQUENCE</scope>
    <source>
        <tissue evidence="2">Shoot tissue taken approximately 20 cm above the soil surface</tissue>
    </source>
</reference>
<proteinExistence type="predicted"/>
<evidence type="ECO:0000313" key="2">
    <source>
        <dbReference type="EMBL" id="JAD75711.1"/>
    </source>
</evidence>
<accession>A0A0A9CJG0</accession>
<protein>
    <submittedName>
        <fullName evidence="2">Uncharacterized protein</fullName>
    </submittedName>
</protein>
<evidence type="ECO:0000256" key="1">
    <source>
        <dbReference type="SAM" id="MobiDB-lite"/>
    </source>
</evidence>
<sequence length="148" mass="15880">MVEEVERLGVAGLLEPQQQRVERAGVGRVRVAVAVEERARFGDAAAGAEGAEQRVELGGAKSTAGARPDAGGGVEAGHCGVKGRAGAGRRERGGEEDGERWRGEEVRVRGREGLEQREREVGVAAGAREEAEQDREGALRDWEVRERE</sequence>
<feature type="region of interest" description="Disordered" evidence="1">
    <location>
        <begin position="44"/>
        <end position="148"/>
    </location>
</feature>
<name>A0A0A9CJG0_ARUDO</name>
<dbReference type="EMBL" id="GBRH01222184">
    <property type="protein sequence ID" value="JAD75711.1"/>
    <property type="molecule type" value="Transcribed_RNA"/>
</dbReference>
<organism evidence="2">
    <name type="scientific">Arundo donax</name>
    <name type="common">Giant reed</name>
    <name type="synonym">Donax arundinaceus</name>
    <dbReference type="NCBI Taxonomy" id="35708"/>
    <lineage>
        <taxon>Eukaryota</taxon>
        <taxon>Viridiplantae</taxon>
        <taxon>Streptophyta</taxon>
        <taxon>Embryophyta</taxon>
        <taxon>Tracheophyta</taxon>
        <taxon>Spermatophyta</taxon>
        <taxon>Magnoliopsida</taxon>
        <taxon>Liliopsida</taxon>
        <taxon>Poales</taxon>
        <taxon>Poaceae</taxon>
        <taxon>PACMAD clade</taxon>
        <taxon>Arundinoideae</taxon>
        <taxon>Arundineae</taxon>
        <taxon>Arundo</taxon>
    </lineage>
</organism>
<feature type="compositionally biased region" description="Basic and acidic residues" evidence="1">
    <location>
        <begin position="88"/>
        <end position="148"/>
    </location>
</feature>